<keyword evidence="1" id="KW-0472">Membrane</keyword>
<evidence type="ECO:0000313" key="2">
    <source>
        <dbReference type="EMBL" id="PEO00782.1"/>
    </source>
</evidence>
<accession>A0A9X6YND5</accession>
<comment type="caution">
    <text evidence="2">The sequence shown here is derived from an EMBL/GenBank/DDBJ whole genome shotgun (WGS) entry which is preliminary data.</text>
</comment>
<dbReference type="Proteomes" id="UP000220691">
    <property type="component" value="Unassembled WGS sequence"/>
</dbReference>
<organism evidence="2 3">
    <name type="scientific">Bacillus cereus</name>
    <dbReference type="NCBI Taxonomy" id="1396"/>
    <lineage>
        <taxon>Bacteria</taxon>
        <taxon>Bacillati</taxon>
        <taxon>Bacillota</taxon>
        <taxon>Bacilli</taxon>
        <taxon>Bacillales</taxon>
        <taxon>Bacillaceae</taxon>
        <taxon>Bacillus</taxon>
        <taxon>Bacillus cereus group</taxon>
    </lineage>
</organism>
<name>A0A9X6YND5_BACCE</name>
<protein>
    <submittedName>
        <fullName evidence="2">Uncharacterized protein</fullName>
    </submittedName>
</protein>
<dbReference type="EMBL" id="NUAN01000033">
    <property type="protein sequence ID" value="PEO00782.1"/>
    <property type="molecule type" value="Genomic_DNA"/>
</dbReference>
<evidence type="ECO:0000313" key="3">
    <source>
        <dbReference type="Proteomes" id="UP000220691"/>
    </source>
</evidence>
<feature type="transmembrane region" description="Helical" evidence="1">
    <location>
        <begin position="43"/>
        <end position="67"/>
    </location>
</feature>
<dbReference type="RefSeq" id="WP_098126022.1">
    <property type="nucleotide sequence ID" value="NZ_NUAN01000033.1"/>
</dbReference>
<proteinExistence type="predicted"/>
<sequence>MMWFGWYCVIGFLIVVFTRKTFANDVIDKVYEKMPASVEYASVYMFGSCMLAIGWLPLILYTCWFAWKYEEDDERE</sequence>
<keyword evidence="1" id="KW-1133">Transmembrane helix</keyword>
<evidence type="ECO:0000256" key="1">
    <source>
        <dbReference type="SAM" id="Phobius"/>
    </source>
</evidence>
<keyword evidence="1" id="KW-0812">Transmembrane</keyword>
<reference evidence="2 3" key="1">
    <citation type="submission" date="2017-09" db="EMBL/GenBank/DDBJ databases">
        <title>Large-scale bioinformatics analysis of Bacillus genomes uncovers conserved roles of natural products in bacterial physiology.</title>
        <authorList>
            <consortium name="Agbiome Team Llc"/>
            <person name="Bleich R.M."/>
            <person name="Kirk G.J."/>
            <person name="Santa Maria K.C."/>
            <person name="Allen S.E."/>
            <person name="Farag S."/>
            <person name="Shank E.A."/>
            <person name="Bowers A."/>
        </authorList>
    </citation>
    <scope>NUCLEOTIDE SEQUENCE [LARGE SCALE GENOMIC DNA]</scope>
    <source>
        <strain evidence="2 3">AFS027647</strain>
    </source>
</reference>
<gene>
    <name evidence="2" type="ORF">CN553_05805</name>
</gene>
<dbReference type="AlphaFoldDB" id="A0A9X6YND5"/>